<feature type="transmembrane region" description="Helical" evidence="8">
    <location>
        <begin position="139"/>
        <end position="159"/>
    </location>
</feature>
<dbReference type="GO" id="GO:0009103">
    <property type="term" value="P:lipopolysaccharide biosynthetic process"/>
    <property type="evidence" value="ECO:0007669"/>
    <property type="project" value="UniProtKB-ARBA"/>
</dbReference>
<evidence type="ECO:0000256" key="2">
    <source>
        <dbReference type="ARBA" id="ARBA00022475"/>
    </source>
</evidence>
<accession>B1WVH1</accession>
<dbReference type="InterPro" id="IPR050297">
    <property type="entry name" value="LipidA_mod_glycosyltrf_83"/>
</dbReference>
<feature type="domain" description="Glycosyltransferase RgtA/B/C/D-like" evidence="9">
    <location>
        <begin position="93"/>
        <end position="251"/>
    </location>
</feature>
<evidence type="ECO:0000256" key="4">
    <source>
        <dbReference type="ARBA" id="ARBA00022679"/>
    </source>
</evidence>
<keyword evidence="5 8" id="KW-0812">Transmembrane</keyword>
<evidence type="ECO:0000256" key="5">
    <source>
        <dbReference type="ARBA" id="ARBA00022692"/>
    </source>
</evidence>
<keyword evidence="6 8" id="KW-1133">Transmembrane helix</keyword>
<reference evidence="10 11" key="1">
    <citation type="journal article" date="2008" name="Proc. Natl. Acad. Sci. U.S.A.">
        <title>The genome of Cyanothece 51142, a unicellular diazotrophic cyanobacterium important in the marine nitrogen cycle.</title>
        <authorList>
            <person name="Welsh E.A."/>
            <person name="Liberton M."/>
            <person name="Stoeckel J."/>
            <person name="Loh T."/>
            <person name="Elvitigala T."/>
            <person name="Wang C."/>
            <person name="Wollam A."/>
            <person name="Fulton R.S."/>
            <person name="Clifton S.W."/>
            <person name="Jacobs J.M."/>
            <person name="Aurora R."/>
            <person name="Ghosh B.K."/>
            <person name="Sherman L.A."/>
            <person name="Smith R.D."/>
            <person name="Wilson R.K."/>
            <person name="Pakrasi H.B."/>
        </authorList>
    </citation>
    <scope>NUCLEOTIDE SEQUENCE [LARGE SCALE GENOMIC DNA]</scope>
    <source>
        <strain evidence="11">ATCC 51142 / BH68</strain>
    </source>
</reference>
<dbReference type="GO" id="GO:0005886">
    <property type="term" value="C:plasma membrane"/>
    <property type="evidence" value="ECO:0007669"/>
    <property type="project" value="UniProtKB-SubCell"/>
</dbReference>
<dbReference type="HOGENOM" id="CLU_037292_0_0_3"/>
<evidence type="ECO:0000256" key="8">
    <source>
        <dbReference type="SAM" id="Phobius"/>
    </source>
</evidence>
<keyword evidence="11" id="KW-1185">Reference proteome</keyword>
<dbReference type="RefSeq" id="WP_009543338.1">
    <property type="nucleotide sequence ID" value="NC_010546.1"/>
</dbReference>
<feature type="transmembrane region" description="Helical" evidence="8">
    <location>
        <begin position="358"/>
        <end position="378"/>
    </location>
</feature>
<dbReference type="GO" id="GO:0016763">
    <property type="term" value="F:pentosyltransferase activity"/>
    <property type="evidence" value="ECO:0007669"/>
    <property type="project" value="TreeGrafter"/>
</dbReference>
<organism evidence="10 11">
    <name type="scientific">Crocosphaera subtropica (strain ATCC 51142 / BH68)</name>
    <name type="common">Cyanothece sp. (strain ATCC 51142)</name>
    <dbReference type="NCBI Taxonomy" id="43989"/>
    <lineage>
        <taxon>Bacteria</taxon>
        <taxon>Bacillati</taxon>
        <taxon>Cyanobacteriota</taxon>
        <taxon>Cyanophyceae</taxon>
        <taxon>Oscillatoriophycideae</taxon>
        <taxon>Chroococcales</taxon>
        <taxon>Aphanothecaceae</taxon>
        <taxon>Crocosphaera</taxon>
        <taxon>Crocosphaera subtropica</taxon>
    </lineage>
</organism>
<feature type="transmembrane region" description="Helical" evidence="8">
    <location>
        <begin position="112"/>
        <end position="133"/>
    </location>
</feature>
<feature type="transmembrane region" description="Helical" evidence="8">
    <location>
        <begin position="398"/>
        <end position="419"/>
    </location>
</feature>
<dbReference type="AlphaFoldDB" id="B1WVH1"/>
<dbReference type="eggNOG" id="COG5305">
    <property type="taxonomic scope" value="Bacteria"/>
</dbReference>
<feature type="transmembrane region" description="Helical" evidence="8">
    <location>
        <begin position="332"/>
        <end position="352"/>
    </location>
</feature>
<dbReference type="OrthoDB" id="495800at2"/>
<evidence type="ECO:0000256" key="6">
    <source>
        <dbReference type="ARBA" id="ARBA00022989"/>
    </source>
</evidence>
<proteinExistence type="predicted"/>
<keyword evidence="4" id="KW-0808">Transferase</keyword>
<feature type="transmembrane region" description="Helical" evidence="8">
    <location>
        <begin position="6"/>
        <end position="23"/>
    </location>
</feature>
<comment type="subcellular location">
    <subcellularLocation>
        <location evidence="1">Cell membrane</location>
        <topology evidence="1">Multi-pass membrane protein</topology>
    </subcellularLocation>
</comment>
<evidence type="ECO:0000313" key="11">
    <source>
        <dbReference type="Proteomes" id="UP000001203"/>
    </source>
</evidence>
<evidence type="ECO:0000259" key="9">
    <source>
        <dbReference type="Pfam" id="PF13231"/>
    </source>
</evidence>
<feature type="transmembrane region" description="Helical" evidence="8">
    <location>
        <begin position="299"/>
        <end position="320"/>
    </location>
</feature>
<dbReference type="EMBL" id="CP000806">
    <property type="protein sequence ID" value="ACB53961.1"/>
    <property type="molecule type" value="Genomic_DNA"/>
</dbReference>
<protein>
    <recommendedName>
        <fullName evidence="9">Glycosyltransferase RgtA/B/C/D-like domain-containing protein</fullName>
    </recommendedName>
</protein>
<evidence type="ECO:0000256" key="3">
    <source>
        <dbReference type="ARBA" id="ARBA00022676"/>
    </source>
</evidence>
<dbReference type="PANTHER" id="PTHR33908:SF11">
    <property type="entry name" value="MEMBRANE PROTEIN"/>
    <property type="match status" value="1"/>
</dbReference>
<sequence>MSKFWSRFVIITLIVIGIFCRIINLDTKAYWYDETFTSFQLSGYSSEEVTNQILDGREIGIEELQQYQNPQKDSQKTVVDTVKRIAIVEPQLTPLYFILLRFWTQWLGDSIAVIRSLSVMFSLFTLPLMYWLAKQLFQSSIIAWMSVVLLAISPIHVLYAQEARPYSLYTLATLLSSVLFLQAIKLKNYQSWFLYAISVTFGLYSFFLTCLVYFSHGIYIILTEGLRLSQNLRRFVASMIFGIVTFIPWIYLIVQGKEGIEKRFTSEQISIVRYLIKWIRNLTLFFVDFDLDPSSPKVYLIPFSFLLLLIIGLIFYSLYFLYVNGDKISRTFIFSSFFVPLISLLIIDLLLGTNRITVTRYLIPYFIGVHLAVAYLLVRKNFQISLQTGKQIFWRFILVFVVSLGVISSTMIANAQVWWNKDPQNVNHELAMIINQSSQPLIVSDFWFVNVISLSHLLDPKVKFQLVVEPDIPSIKEGYSDIFLYQPSENLKTQLSEDYQLEAVRKPLLWKLPSD</sequence>
<keyword evidence="2" id="KW-1003">Cell membrane</keyword>
<feature type="transmembrane region" description="Helical" evidence="8">
    <location>
        <begin position="192"/>
        <end position="214"/>
    </location>
</feature>
<dbReference type="PANTHER" id="PTHR33908">
    <property type="entry name" value="MANNOSYLTRANSFERASE YKCB-RELATED"/>
    <property type="match status" value="1"/>
</dbReference>
<keyword evidence="3" id="KW-0328">Glycosyltransferase</keyword>
<dbReference type="KEGG" id="cyt:cce_4613"/>
<name>B1WVH1_CROS5</name>
<keyword evidence="7 8" id="KW-0472">Membrane</keyword>
<feature type="transmembrane region" description="Helical" evidence="8">
    <location>
        <begin position="235"/>
        <end position="254"/>
    </location>
</feature>
<dbReference type="InterPro" id="IPR038731">
    <property type="entry name" value="RgtA/B/C-like"/>
</dbReference>
<feature type="transmembrane region" description="Helical" evidence="8">
    <location>
        <begin position="166"/>
        <end position="186"/>
    </location>
</feature>
<evidence type="ECO:0000256" key="7">
    <source>
        <dbReference type="ARBA" id="ARBA00023136"/>
    </source>
</evidence>
<evidence type="ECO:0000313" key="10">
    <source>
        <dbReference type="EMBL" id="ACB53961.1"/>
    </source>
</evidence>
<dbReference type="STRING" id="43989.cce_4613"/>
<gene>
    <name evidence="10" type="ordered locus">cce_4613</name>
</gene>
<dbReference type="Pfam" id="PF13231">
    <property type="entry name" value="PMT_2"/>
    <property type="match status" value="1"/>
</dbReference>
<dbReference type="Proteomes" id="UP000001203">
    <property type="component" value="Chromosome circular"/>
</dbReference>
<evidence type="ECO:0000256" key="1">
    <source>
        <dbReference type="ARBA" id="ARBA00004651"/>
    </source>
</evidence>